<accession>W0F3C9</accession>
<evidence type="ECO:0000313" key="1">
    <source>
        <dbReference type="EMBL" id="AHF17537.1"/>
    </source>
</evidence>
<dbReference type="Proteomes" id="UP000003586">
    <property type="component" value="Chromosome"/>
</dbReference>
<reference evidence="1 2" key="1">
    <citation type="submission" date="2013-12" db="EMBL/GenBank/DDBJ databases">
        <authorList>
            <consortium name="DOE Joint Genome Institute"/>
            <person name="Eisen J."/>
            <person name="Huntemann M."/>
            <person name="Han J."/>
            <person name="Chen A."/>
            <person name="Kyrpides N."/>
            <person name="Mavromatis K."/>
            <person name="Markowitz V."/>
            <person name="Palaniappan K."/>
            <person name="Ivanova N."/>
            <person name="Schaumberg A."/>
            <person name="Pati A."/>
            <person name="Liolios K."/>
            <person name="Nordberg H.P."/>
            <person name="Cantor M.N."/>
            <person name="Hua S.X."/>
            <person name="Woyke T."/>
        </authorList>
    </citation>
    <scope>NUCLEOTIDE SEQUENCE [LARGE SCALE GENOMIC DNA]</scope>
    <source>
        <strain evidence="2">DSM 19437</strain>
    </source>
</reference>
<protein>
    <submittedName>
        <fullName evidence="1">Uncharacterized protein</fullName>
    </submittedName>
</protein>
<evidence type="ECO:0000313" key="2">
    <source>
        <dbReference type="Proteomes" id="UP000003586"/>
    </source>
</evidence>
<organism evidence="1 2">
    <name type="scientific">Niabella soli DSM 19437</name>
    <dbReference type="NCBI Taxonomy" id="929713"/>
    <lineage>
        <taxon>Bacteria</taxon>
        <taxon>Pseudomonadati</taxon>
        <taxon>Bacteroidota</taxon>
        <taxon>Chitinophagia</taxon>
        <taxon>Chitinophagales</taxon>
        <taxon>Chitinophagaceae</taxon>
        <taxon>Niabella</taxon>
    </lineage>
</organism>
<name>W0F3C9_9BACT</name>
<proteinExistence type="predicted"/>
<dbReference type="AlphaFoldDB" id="W0F3C9"/>
<keyword evidence="2" id="KW-1185">Reference proteome</keyword>
<dbReference type="KEGG" id="nso:NIASO_09415"/>
<dbReference type="eggNOG" id="ENOG502Z9XB">
    <property type="taxonomic scope" value="Bacteria"/>
</dbReference>
<dbReference type="HOGENOM" id="CLU_1223677_0_0_10"/>
<gene>
    <name evidence="1" type="ORF">NIASO_09415</name>
</gene>
<dbReference type="EMBL" id="CP007035">
    <property type="protein sequence ID" value="AHF17537.1"/>
    <property type="molecule type" value="Genomic_DNA"/>
</dbReference>
<sequence length="226" mass="25726">MNCFGQDKFVIKDIVGQDGFSKNDFRINSNNIFEDSLYIVSKTCNGEWGGTIKFKNKKTGIEYSAASTCAVVVNKLNGKYYITNTLAHMRGFSEILEISNPELMVVFELPKPRNRKAIVKYVGDDESTSTNGTKQLVDSIGVLILASFPYNGQLYHIVTDFKKTFLTKIENNRFLTIDTVSDKSIWTYNPEVFLKNNGQMVVLFKNQEVEGVLEIFENQITVRRKK</sequence>